<sequence length="352" mass="39094">MDRRQPDAAPASNAPVLLTKLKAPKTQNIIVFGGRGAGKSSIINMLVGKDDARTGHDAIGATAENVPYETSIKGSKYKLWDTAGLNEGVRGKVPTNEAFHKLGDLILTLSGDDSEGVSLLVYCIFGSRFGLDHTRYNYDIFVRKICENKVPVVMVITGLENEEPMEGWWTKNEKEFLGMPLKGHACVTAIKGRKDAYKKEYGESTATIQAMIKKYCPRSTWKVASDADSTWNKHVELVIRGDRGSHRSGGKKGKRPSDKPAPSGKGGCTLLLITGVHFLITFDAHCILVLDKHTDENRVMRPIREPRPDTEGQRPSTPKRDQQNPRQRWRAISNFLLSPLKVFNRRANEPDA</sequence>
<comment type="caution">
    <text evidence="3">The sequence shown here is derived from an EMBL/GenBank/DDBJ whole genome shotgun (WGS) entry which is preliminary data.</text>
</comment>
<feature type="region of interest" description="Disordered" evidence="1">
    <location>
        <begin position="239"/>
        <end position="264"/>
    </location>
</feature>
<dbReference type="AlphaFoldDB" id="A0A8H5FT78"/>
<evidence type="ECO:0000259" key="2">
    <source>
        <dbReference type="Pfam" id="PF01926"/>
    </source>
</evidence>
<gene>
    <name evidence="3" type="ORF">D9756_010511</name>
</gene>
<accession>A0A8H5FT78</accession>
<protein>
    <recommendedName>
        <fullName evidence="2">G domain-containing protein</fullName>
    </recommendedName>
</protein>
<feature type="compositionally biased region" description="Basic and acidic residues" evidence="1">
    <location>
        <begin position="299"/>
        <end position="323"/>
    </location>
</feature>
<dbReference type="InterPro" id="IPR027417">
    <property type="entry name" value="P-loop_NTPase"/>
</dbReference>
<name>A0A8H5FT78_9AGAR</name>
<proteinExistence type="predicted"/>
<dbReference type="EMBL" id="JAACJO010000020">
    <property type="protein sequence ID" value="KAF5348296.1"/>
    <property type="molecule type" value="Genomic_DNA"/>
</dbReference>
<dbReference type="InterPro" id="IPR006073">
    <property type="entry name" value="GTP-bd"/>
</dbReference>
<dbReference type="CDD" id="cd00882">
    <property type="entry name" value="Ras_like_GTPase"/>
    <property type="match status" value="1"/>
</dbReference>
<dbReference type="SUPFAM" id="SSF52540">
    <property type="entry name" value="P-loop containing nucleoside triphosphate hydrolases"/>
    <property type="match status" value="1"/>
</dbReference>
<evidence type="ECO:0000256" key="1">
    <source>
        <dbReference type="SAM" id="MobiDB-lite"/>
    </source>
</evidence>
<dbReference type="Proteomes" id="UP000559027">
    <property type="component" value="Unassembled WGS sequence"/>
</dbReference>
<organism evidence="3 4">
    <name type="scientific">Leucocoprinus leucothites</name>
    <dbReference type="NCBI Taxonomy" id="201217"/>
    <lineage>
        <taxon>Eukaryota</taxon>
        <taxon>Fungi</taxon>
        <taxon>Dikarya</taxon>
        <taxon>Basidiomycota</taxon>
        <taxon>Agaricomycotina</taxon>
        <taxon>Agaricomycetes</taxon>
        <taxon>Agaricomycetidae</taxon>
        <taxon>Agaricales</taxon>
        <taxon>Agaricineae</taxon>
        <taxon>Agaricaceae</taxon>
        <taxon>Leucocoprinus</taxon>
    </lineage>
</organism>
<keyword evidence="4" id="KW-1185">Reference proteome</keyword>
<dbReference type="GO" id="GO:0005525">
    <property type="term" value="F:GTP binding"/>
    <property type="evidence" value="ECO:0007669"/>
    <property type="project" value="InterPro"/>
</dbReference>
<feature type="region of interest" description="Disordered" evidence="1">
    <location>
        <begin position="299"/>
        <end position="327"/>
    </location>
</feature>
<evidence type="ECO:0000313" key="4">
    <source>
        <dbReference type="Proteomes" id="UP000559027"/>
    </source>
</evidence>
<evidence type="ECO:0000313" key="3">
    <source>
        <dbReference type="EMBL" id="KAF5348296.1"/>
    </source>
</evidence>
<dbReference type="Gene3D" id="3.40.50.300">
    <property type="entry name" value="P-loop containing nucleotide triphosphate hydrolases"/>
    <property type="match status" value="1"/>
</dbReference>
<feature type="domain" description="G" evidence="2">
    <location>
        <begin position="29"/>
        <end position="108"/>
    </location>
</feature>
<dbReference type="OrthoDB" id="8954335at2759"/>
<reference evidence="3 4" key="1">
    <citation type="journal article" date="2020" name="ISME J.">
        <title>Uncovering the hidden diversity of litter-decomposition mechanisms in mushroom-forming fungi.</title>
        <authorList>
            <person name="Floudas D."/>
            <person name="Bentzer J."/>
            <person name="Ahren D."/>
            <person name="Johansson T."/>
            <person name="Persson P."/>
            <person name="Tunlid A."/>
        </authorList>
    </citation>
    <scope>NUCLEOTIDE SEQUENCE [LARGE SCALE GENOMIC DNA]</scope>
    <source>
        <strain evidence="3 4">CBS 146.42</strain>
    </source>
</reference>
<dbReference type="Pfam" id="PF01926">
    <property type="entry name" value="MMR_HSR1"/>
    <property type="match status" value="1"/>
</dbReference>